<reference evidence="2 3" key="1">
    <citation type="submission" date="2019-02" db="EMBL/GenBank/DDBJ databases">
        <title>Deep-cultivation of Planctomycetes and their phenomic and genomic characterization uncovers novel biology.</title>
        <authorList>
            <person name="Wiegand S."/>
            <person name="Jogler M."/>
            <person name="Boedeker C."/>
            <person name="Pinto D."/>
            <person name="Vollmers J."/>
            <person name="Rivas-Marin E."/>
            <person name="Kohn T."/>
            <person name="Peeters S.H."/>
            <person name="Heuer A."/>
            <person name="Rast P."/>
            <person name="Oberbeckmann S."/>
            <person name="Bunk B."/>
            <person name="Jeske O."/>
            <person name="Meyerdierks A."/>
            <person name="Storesund J.E."/>
            <person name="Kallscheuer N."/>
            <person name="Luecker S."/>
            <person name="Lage O.M."/>
            <person name="Pohl T."/>
            <person name="Merkel B.J."/>
            <person name="Hornburger P."/>
            <person name="Mueller R.-W."/>
            <person name="Bruemmer F."/>
            <person name="Labrenz M."/>
            <person name="Spormann A.M."/>
            <person name="Op den Camp H."/>
            <person name="Overmann J."/>
            <person name="Amann R."/>
            <person name="Jetten M.S.M."/>
            <person name="Mascher T."/>
            <person name="Medema M.H."/>
            <person name="Devos D.P."/>
            <person name="Kaster A.-K."/>
            <person name="Ovreas L."/>
            <person name="Rohde M."/>
            <person name="Galperin M.Y."/>
            <person name="Jogler C."/>
        </authorList>
    </citation>
    <scope>NUCLEOTIDE SEQUENCE [LARGE SCALE GENOMIC DNA]</scope>
    <source>
        <strain evidence="2 3">HG15A2</strain>
    </source>
</reference>
<feature type="region of interest" description="Disordered" evidence="1">
    <location>
        <begin position="46"/>
        <end position="74"/>
    </location>
</feature>
<evidence type="ECO:0000313" key="2">
    <source>
        <dbReference type="EMBL" id="QDS99086.1"/>
    </source>
</evidence>
<gene>
    <name evidence="2" type="ORF">HG15A2_23760</name>
</gene>
<sequence>MLFQVSLPNNPSAWKQSSCRAQFSSVRATTHQRMDQKVDEQQAKISRFYTPRRPLDRTHAQKNGRSSSLACVPMVQPAQERRGDGCAYLRRLPRAPVWRIAINALMRAMLMEAFKVLG</sequence>
<accession>A0A517MW33</accession>
<protein>
    <submittedName>
        <fullName evidence="2">Uncharacterized protein</fullName>
    </submittedName>
</protein>
<dbReference type="AlphaFoldDB" id="A0A517MW33"/>
<evidence type="ECO:0000313" key="3">
    <source>
        <dbReference type="Proteomes" id="UP000319852"/>
    </source>
</evidence>
<organism evidence="2 3">
    <name type="scientific">Adhaeretor mobilis</name>
    <dbReference type="NCBI Taxonomy" id="1930276"/>
    <lineage>
        <taxon>Bacteria</taxon>
        <taxon>Pseudomonadati</taxon>
        <taxon>Planctomycetota</taxon>
        <taxon>Planctomycetia</taxon>
        <taxon>Pirellulales</taxon>
        <taxon>Lacipirellulaceae</taxon>
        <taxon>Adhaeretor</taxon>
    </lineage>
</organism>
<name>A0A517MW33_9BACT</name>
<proteinExistence type="predicted"/>
<keyword evidence="3" id="KW-1185">Reference proteome</keyword>
<dbReference type="KEGG" id="amob:HG15A2_23760"/>
<dbReference type="EMBL" id="CP036263">
    <property type="protein sequence ID" value="QDS99086.1"/>
    <property type="molecule type" value="Genomic_DNA"/>
</dbReference>
<evidence type="ECO:0000256" key="1">
    <source>
        <dbReference type="SAM" id="MobiDB-lite"/>
    </source>
</evidence>
<dbReference type="Proteomes" id="UP000319852">
    <property type="component" value="Chromosome"/>
</dbReference>